<dbReference type="EMBL" id="CABFNS010000782">
    <property type="protein sequence ID" value="VUC28224.1"/>
    <property type="molecule type" value="Genomic_DNA"/>
</dbReference>
<evidence type="ECO:0000313" key="3">
    <source>
        <dbReference type="Proteomes" id="UP000766486"/>
    </source>
</evidence>
<reference evidence="2 3" key="1">
    <citation type="submission" date="2019-06" db="EMBL/GenBank/DDBJ databases">
        <authorList>
            <person name="Broberg M."/>
        </authorList>
    </citation>
    <scope>NUCLEOTIDE SEQUENCE [LARGE SCALE GENOMIC DNA]</scope>
</reference>
<dbReference type="SUPFAM" id="SSF52374">
    <property type="entry name" value="Nucleotidylyl transferase"/>
    <property type="match status" value="1"/>
</dbReference>
<dbReference type="Pfam" id="PF01467">
    <property type="entry name" value="CTP_transf_like"/>
    <property type="match status" value="1"/>
</dbReference>
<keyword evidence="3" id="KW-1185">Reference proteome</keyword>
<accession>A0ABY6UAV7</accession>
<evidence type="ECO:0000313" key="2">
    <source>
        <dbReference type="EMBL" id="VUC28224.1"/>
    </source>
</evidence>
<dbReference type="InterPro" id="IPR014729">
    <property type="entry name" value="Rossmann-like_a/b/a_fold"/>
</dbReference>
<name>A0ABY6UAV7_BIOOC</name>
<protein>
    <recommendedName>
        <fullName evidence="1">Cytidyltransferase-like domain-containing protein</fullName>
    </recommendedName>
</protein>
<organism evidence="2 3">
    <name type="scientific">Bionectria ochroleuca</name>
    <name type="common">Gliocladium roseum</name>
    <dbReference type="NCBI Taxonomy" id="29856"/>
    <lineage>
        <taxon>Eukaryota</taxon>
        <taxon>Fungi</taxon>
        <taxon>Dikarya</taxon>
        <taxon>Ascomycota</taxon>
        <taxon>Pezizomycotina</taxon>
        <taxon>Sordariomycetes</taxon>
        <taxon>Hypocreomycetidae</taxon>
        <taxon>Hypocreales</taxon>
        <taxon>Bionectriaceae</taxon>
        <taxon>Clonostachys</taxon>
    </lineage>
</organism>
<comment type="caution">
    <text evidence="2">The sequence shown here is derived from an EMBL/GenBank/DDBJ whole genome shotgun (WGS) entry which is preliminary data.</text>
</comment>
<evidence type="ECO:0000259" key="1">
    <source>
        <dbReference type="Pfam" id="PF01467"/>
    </source>
</evidence>
<feature type="domain" description="Cytidyltransferase-like" evidence="1">
    <location>
        <begin position="49"/>
        <end position="123"/>
    </location>
</feature>
<sequence>MSNPNHLGYWAEMALYGGEALPGTPNVPFNGRNATKPPLIQTGVTRILVYPGSFNPPHRGHLDILNHVFENAGVGSEFQGAIILTAEDKELTEKLSGLPENRLLVPLQQRTAMWQEAVKDYDRYWVWKYGNMEYFRGFIKALRSYLNRKTEIELVALLGPDNFHPNAETVPPYHWDCQNLITSNAGRGATFVGPVMPNPLLKCSKWEHPVADRKAIEYKIQGRMADQDPEEIQQTIDKVVWATQRSFVCETPHCILTYIPCDKPGQQNVSSTEIRVTIASLMEKPSSISEMADILRKVGVLCPEVLAKCIQDKAIQEVAKDCVPGSSG</sequence>
<dbReference type="Gene3D" id="3.40.50.620">
    <property type="entry name" value="HUPs"/>
    <property type="match status" value="1"/>
</dbReference>
<gene>
    <name evidence="2" type="ORF">CLO192961_LOCUS228780</name>
</gene>
<proteinExistence type="predicted"/>
<dbReference type="InterPro" id="IPR004821">
    <property type="entry name" value="Cyt_trans-like"/>
</dbReference>
<dbReference type="Proteomes" id="UP000766486">
    <property type="component" value="Unassembled WGS sequence"/>
</dbReference>